<dbReference type="EMBL" id="JAQQWP010000004">
    <property type="protein sequence ID" value="KAK8121387.1"/>
    <property type="molecule type" value="Genomic_DNA"/>
</dbReference>
<evidence type="ECO:0000313" key="2">
    <source>
        <dbReference type="EMBL" id="KAK8121387.1"/>
    </source>
</evidence>
<protein>
    <submittedName>
        <fullName evidence="2">Uncharacterized protein</fullName>
    </submittedName>
</protein>
<reference evidence="2 3" key="1">
    <citation type="submission" date="2023-01" db="EMBL/GenBank/DDBJ databases">
        <title>Analysis of 21 Apiospora genomes using comparative genomics revels a genus with tremendous synthesis potential of carbohydrate active enzymes and secondary metabolites.</title>
        <authorList>
            <person name="Sorensen T."/>
        </authorList>
    </citation>
    <scope>NUCLEOTIDE SEQUENCE [LARGE SCALE GENOMIC DNA]</scope>
    <source>
        <strain evidence="2 3">CBS 117206</strain>
    </source>
</reference>
<name>A0AAW0R2A1_9PEZI</name>
<feature type="compositionally biased region" description="Low complexity" evidence="1">
    <location>
        <begin position="52"/>
        <end position="66"/>
    </location>
</feature>
<proteinExistence type="predicted"/>
<keyword evidence="3" id="KW-1185">Reference proteome</keyword>
<dbReference type="Proteomes" id="UP001392437">
    <property type="component" value="Unassembled WGS sequence"/>
</dbReference>
<comment type="caution">
    <text evidence="2">The sequence shown here is derived from an EMBL/GenBank/DDBJ whole genome shotgun (WGS) entry which is preliminary data.</text>
</comment>
<organism evidence="2 3">
    <name type="scientific">Apiospora kogelbergensis</name>
    <dbReference type="NCBI Taxonomy" id="1337665"/>
    <lineage>
        <taxon>Eukaryota</taxon>
        <taxon>Fungi</taxon>
        <taxon>Dikarya</taxon>
        <taxon>Ascomycota</taxon>
        <taxon>Pezizomycotina</taxon>
        <taxon>Sordariomycetes</taxon>
        <taxon>Xylariomycetidae</taxon>
        <taxon>Amphisphaeriales</taxon>
        <taxon>Apiosporaceae</taxon>
        <taxon>Apiospora</taxon>
    </lineage>
</organism>
<accession>A0AAW0R2A1</accession>
<dbReference type="AlphaFoldDB" id="A0AAW0R2A1"/>
<feature type="compositionally biased region" description="Low complexity" evidence="1">
    <location>
        <begin position="33"/>
        <end position="44"/>
    </location>
</feature>
<feature type="region of interest" description="Disordered" evidence="1">
    <location>
        <begin position="31"/>
        <end position="72"/>
    </location>
</feature>
<evidence type="ECO:0000313" key="3">
    <source>
        <dbReference type="Proteomes" id="UP001392437"/>
    </source>
</evidence>
<evidence type="ECO:0000256" key="1">
    <source>
        <dbReference type="SAM" id="MobiDB-lite"/>
    </source>
</evidence>
<sequence>MAEAPLGDHCVCHYPDNTTHVWLIHDDEDDDGTATAAHDGGSETQETKKTTTESTGSSGSTPTTAGADDEEDVIAVPLHYTRQGDAIRASYCDCFVADEDAGAAADAATTTAAGAAGHLFAGAVVLNHTSGGYDFVPLSSEDGRAGGLGIAGAVSTTAAAAAAADDDGLGDGK</sequence>
<gene>
    <name evidence="2" type="ORF">PG999_005507</name>
</gene>